<sequence length="136" mass="14949">MDISASSSTNSIETSPFHQPSSRRLFQDTPTASRHAQDLDVVSPPPYSLFDIRTPTGSSGANQQDVFGKIDHTPLRQETHSTSPLPNSRSLQMGDMLDHVLNADQYSSLSVGNIIAPERNSSKKPPKHKLAQRQVK</sequence>
<dbReference type="AlphaFoldDB" id="V5GKE7"/>
<evidence type="ECO:0000313" key="3">
    <source>
        <dbReference type="Proteomes" id="UP000019377"/>
    </source>
</evidence>
<protein>
    <submittedName>
        <fullName evidence="2">Uncharacterized protein</fullName>
    </submittedName>
</protein>
<proteinExistence type="predicted"/>
<dbReference type="eggNOG" id="ENOG502RDZF">
    <property type="taxonomic scope" value="Eukaryota"/>
</dbReference>
<dbReference type="Proteomes" id="UP000019377">
    <property type="component" value="Unassembled WGS sequence"/>
</dbReference>
<feature type="region of interest" description="Disordered" evidence="1">
    <location>
        <begin position="116"/>
        <end position="136"/>
    </location>
</feature>
<dbReference type="OrthoDB" id="2555316at2759"/>
<reference evidence="3" key="1">
    <citation type="journal article" date="2013" name="Genome Announc.">
        <title>Draft genome sequence of Pseudozyma brasiliensis sp. nov. strain GHG001, a high producer of endo-1,4-xylanase isolated from an insect pest of sugarcane.</title>
        <authorList>
            <person name="Oliveira J.V.D.C."/>
            <person name="dos Santos R.A.C."/>
            <person name="Borges T.A."/>
            <person name="Riano-Pachon D.M."/>
            <person name="Goldman G.H."/>
        </authorList>
    </citation>
    <scope>NUCLEOTIDE SEQUENCE [LARGE SCALE GENOMIC DNA]</scope>
    <source>
        <strain evidence="3">GHG001</strain>
    </source>
</reference>
<dbReference type="GeneID" id="27420546"/>
<keyword evidence="3" id="KW-1185">Reference proteome</keyword>
<gene>
    <name evidence="2" type="ORF">PSEUBRA_SCAF3g03931</name>
</gene>
<evidence type="ECO:0000256" key="1">
    <source>
        <dbReference type="SAM" id="MobiDB-lite"/>
    </source>
</evidence>
<feature type="compositionally biased region" description="Polar residues" evidence="1">
    <location>
        <begin position="55"/>
        <end position="65"/>
    </location>
</feature>
<feature type="compositionally biased region" description="Low complexity" evidence="1">
    <location>
        <begin position="1"/>
        <end position="15"/>
    </location>
</feature>
<dbReference type="EMBL" id="KI545873">
    <property type="protein sequence ID" value="EST06437.1"/>
    <property type="molecule type" value="Genomic_DNA"/>
</dbReference>
<feature type="compositionally biased region" description="Polar residues" evidence="1">
    <location>
        <begin position="16"/>
        <end position="34"/>
    </location>
</feature>
<organism evidence="2 3">
    <name type="scientific">Kalmanozyma brasiliensis (strain GHG001)</name>
    <name type="common">Yeast</name>
    <name type="synonym">Pseudozyma brasiliensis</name>
    <dbReference type="NCBI Taxonomy" id="1365824"/>
    <lineage>
        <taxon>Eukaryota</taxon>
        <taxon>Fungi</taxon>
        <taxon>Dikarya</taxon>
        <taxon>Basidiomycota</taxon>
        <taxon>Ustilaginomycotina</taxon>
        <taxon>Ustilaginomycetes</taxon>
        <taxon>Ustilaginales</taxon>
        <taxon>Ustilaginaceae</taxon>
        <taxon>Kalmanozyma</taxon>
    </lineage>
</organism>
<feature type="region of interest" description="Disordered" evidence="1">
    <location>
        <begin position="1"/>
        <end position="65"/>
    </location>
</feature>
<evidence type="ECO:0000313" key="2">
    <source>
        <dbReference type="EMBL" id="EST06437.1"/>
    </source>
</evidence>
<feature type="compositionally biased region" description="Basic residues" evidence="1">
    <location>
        <begin position="122"/>
        <end position="136"/>
    </location>
</feature>
<dbReference type="HOGENOM" id="CLU_1876310_0_0_1"/>
<accession>V5GKE7</accession>
<name>V5GKE7_KALBG</name>